<feature type="transmembrane region" description="Helical" evidence="19">
    <location>
        <begin position="109"/>
        <end position="132"/>
    </location>
</feature>
<evidence type="ECO:0000256" key="17">
    <source>
        <dbReference type="PIRSR" id="PIRSR038885-1"/>
    </source>
</evidence>
<evidence type="ECO:0000256" key="14">
    <source>
        <dbReference type="ARBA" id="ARBA00023128"/>
    </source>
</evidence>
<feature type="transmembrane region" description="Helical" evidence="19">
    <location>
        <begin position="28"/>
        <end position="55"/>
    </location>
</feature>
<dbReference type="CTD" id="4519"/>
<evidence type="ECO:0000313" key="22">
    <source>
        <dbReference type="EMBL" id="ANH09486.1"/>
    </source>
</evidence>
<gene>
    <name evidence="22" type="primary">cytb</name>
</gene>
<organism evidence="22">
    <name type="scientific">Haliclystus antarcticus</name>
    <name type="common">Antarctic stalked jellyfish</name>
    <name type="synonym">Microhydrula limopsicola</name>
    <dbReference type="NCBI Taxonomy" id="654955"/>
    <lineage>
        <taxon>Eukaryota</taxon>
        <taxon>Metazoa</taxon>
        <taxon>Cnidaria</taxon>
        <taxon>Staurozoa</taxon>
        <taxon>Stauromedusae</taxon>
        <taxon>Myostaurida</taxon>
        <taxon>Haliclystidae</taxon>
        <taxon>Haliclystus</taxon>
    </lineage>
</organism>
<dbReference type="GO" id="GO:0016491">
    <property type="term" value="F:oxidoreductase activity"/>
    <property type="evidence" value="ECO:0007669"/>
    <property type="project" value="UniProtKB-UniRule"/>
</dbReference>
<dbReference type="InterPro" id="IPR027387">
    <property type="entry name" value="Cytb/b6-like_sf"/>
</dbReference>
<dbReference type="Pfam" id="PF00032">
    <property type="entry name" value="Cytochrom_B_C"/>
    <property type="match status" value="1"/>
</dbReference>
<evidence type="ECO:0000256" key="16">
    <source>
        <dbReference type="ARBA" id="ARBA00061233"/>
    </source>
</evidence>
<dbReference type="FunFam" id="1.20.810.10:FF:000002">
    <property type="entry name" value="Cytochrome b"/>
    <property type="match status" value="1"/>
</dbReference>
<keyword evidence="8 18" id="KW-0479">Metal-binding</keyword>
<sequence length="380" mass="42438">MRLRKEHPLLSIVNQVLVDLPSPASLSYFWNFGSLLGLCLGLQIVTGIFLAMHYTSDINTAFQSMAHIMRDVNYGFLLRYAHANGASLFFICVYLHIGRGIYYGSYQKVPVWGIGVLIYGIMMLTAFIGYVLPWGQMSFWGATVITNLVSAVPYLGDSLVQWIWGGFSISGATLSRFFSLHYLMPFVLAGLALAHIILLHESGSNNPLGLRSDVDKVFFHPYFTYKDIFGFAVALGGLFMIVFFAPNLLGDVENFSEANPLVTPIHIQPEWYFLFAYAILRSIPNKLGGVIAMGASIVVLALLPFLHGSKTRGLTFRPLGKMLFWLLIATFLVLTWVGSLPAEEPFITTGQVATTCYFLYFLVLFGLIARWEDRLLFSNS</sequence>
<evidence type="ECO:0000256" key="11">
    <source>
        <dbReference type="ARBA" id="ARBA00022989"/>
    </source>
</evidence>
<dbReference type="InterPro" id="IPR030689">
    <property type="entry name" value="Cytochrome_b"/>
</dbReference>
<dbReference type="PROSITE" id="PS51003">
    <property type="entry name" value="CYTB_CTER"/>
    <property type="match status" value="1"/>
</dbReference>
<dbReference type="SUPFAM" id="SSF81342">
    <property type="entry name" value="Transmembrane di-heme cytochromes"/>
    <property type="match status" value="1"/>
</dbReference>
<evidence type="ECO:0000256" key="15">
    <source>
        <dbReference type="ARBA" id="ARBA00023136"/>
    </source>
</evidence>
<keyword evidence="5 18" id="KW-0349">Heme</keyword>
<evidence type="ECO:0000256" key="7">
    <source>
        <dbReference type="ARBA" id="ARBA00022692"/>
    </source>
</evidence>
<keyword evidence="14 19" id="KW-0496">Mitochondrion</keyword>
<evidence type="ECO:0000256" key="18">
    <source>
        <dbReference type="PIRSR" id="PIRSR038885-2"/>
    </source>
</evidence>
<keyword evidence="13" id="KW-0830">Ubiquinone</keyword>
<dbReference type="GO" id="GO:0045275">
    <property type="term" value="C:respiratory chain complex III"/>
    <property type="evidence" value="ECO:0007669"/>
    <property type="project" value="InterPro"/>
</dbReference>
<feature type="transmembrane region" description="Helical" evidence="19">
    <location>
        <begin position="176"/>
        <end position="199"/>
    </location>
</feature>
<evidence type="ECO:0000256" key="13">
    <source>
        <dbReference type="ARBA" id="ARBA00023075"/>
    </source>
</evidence>
<dbReference type="GO" id="GO:0008121">
    <property type="term" value="F:quinol-cytochrome-c reductase activity"/>
    <property type="evidence" value="ECO:0007669"/>
    <property type="project" value="InterPro"/>
</dbReference>
<keyword evidence="4 19" id="KW-0813">Transport</keyword>
<accession>A0A173FZN5</accession>
<dbReference type="RefSeq" id="YP_009257425.1">
    <property type="nucleotide sequence ID" value="NC_030337.1"/>
</dbReference>
<dbReference type="InterPro" id="IPR048259">
    <property type="entry name" value="Cytochrome_b_N_euk/bac"/>
</dbReference>
<evidence type="ECO:0000256" key="19">
    <source>
        <dbReference type="RuleBase" id="RU362117"/>
    </source>
</evidence>
<feature type="transmembrane region" description="Helical" evidence="19">
    <location>
        <begin position="287"/>
        <end position="307"/>
    </location>
</feature>
<evidence type="ECO:0000256" key="6">
    <source>
        <dbReference type="ARBA" id="ARBA00022660"/>
    </source>
</evidence>
<dbReference type="InterPro" id="IPR036150">
    <property type="entry name" value="Cyt_b/b6_C_sf"/>
</dbReference>
<feature type="binding site" description="axial binding residue" evidence="18">
    <location>
        <position position="82"/>
    </location>
    <ligand>
        <name>heme b</name>
        <dbReference type="ChEBI" id="CHEBI:60344"/>
        <label>b562</label>
    </ligand>
    <ligandPart>
        <name>Fe</name>
        <dbReference type="ChEBI" id="CHEBI:18248"/>
    </ligandPart>
</feature>
<feature type="binding site" description="axial binding residue" evidence="18">
    <location>
        <position position="195"/>
    </location>
    <ligand>
        <name>heme b</name>
        <dbReference type="ChEBI" id="CHEBI:60344"/>
        <label>b566</label>
    </ligand>
    <ligandPart>
        <name>Fe</name>
        <dbReference type="ChEBI" id="CHEBI:18248"/>
    </ligandPart>
</feature>
<keyword evidence="9" id="KW-0999">Mitochondrion inner membrane</keyword>
<keyword evidence="7 19" id="KW-0812">Transmembrane</keyword>
<dbReference type="PANTHER" id="PTHR19271">
    <property type="entry name" value="CYTOCHROME B"/>
    <property type="match status" value="1"/>
</dbReference>
<evidence type="ECO:0000256" key="3">
    <source>
        <dbReference type="ARBA" id="ARBA00013531"/>
    </source>
</evidence>
<comment type="cofactor">
    <cofactor evidence="18">
        <name>heme</name>
        <dbReference type="ChEBI" id="CHEBI:30413"/>
    </cofactor>
    <text evidence="18">Binds 2 heme groups non-covalently.</text>
</comment>
<keyword evidence="11 19" id="KW-1133">Transmembrane helix</keyword>
<evidence type="ECO:0000256" key="1">
    <source>
        <dbReference type="ARBA" id="ARBA00002566"/>
    </source>
</evidence>
<comment type="subcellular location">
    <subcellularLocation>
        <location evidence="2">Mitochondrion inner membrane</location>
        <topology evidence="2">Multi-pass membrane protein</topology>
    </subcellularLocation>
</comment>
<dbReference type="PROSITE" id="PS51002">
    <property type="entry name" value="CYTB_NTER"/>
    <property type="match status" value="1"/>
</dbReference>
<protein>
    <recommendedName>
        <fullName evidence="3 19">Cytochrome b</fullName>
    </recommendedName>
</protein>
<keyword evidence="10 19" id="KW-0249">Electron transport</keyword>
<dbReference type="InterPro" id="IPR048260">
    <property type="entry name" value="Cytochrome_b_C_euk/bac"/>
</dbReference>
<feature type="transmembrane region" description="Helical" evidence="19">
    <location>
        <begin position="352"/>
        <end position="371"/>
    </location>
</feature>
<comment type="cofactor">
    <cofactor evidence="19">
        <name>heme b</name>
        <dbReference type="ChEBI" id="CHEBI:60344"/>
    </cofactor>
    <text evidence="19">Binds 2 heme groups non-covalently.</text>
</comment>
<evidence type="ECO:0000259" key="21">
    <source>
        <dbReference type="PROSITE" id="PS51003"/>
    </source>
</evidence>
<dbReference type="Gene3D" id="1.20.810.10">
    <property type="entry name" value="Cytochrome Bc1 Complex, Chain C"/>
    <property type="match status" value="1"/>
</dbReference>
<keyword evidence="6 19" id="KW-0679">Respiratory chain</keyword>
<dbReference type="InterPro" id="IPR005798">
    <property type="entry name" value="Cyt_b/b6_C"/>
</dbReference>
<feature type="transmembrane region" description="Helical" evidence="19">
    <location>
        <begin position="322"/>
        <end position="340"/>
    </location>
</feature>
<evidence type="ECO:0000256" key="2">
    <source>
        <dbReference type="ARBA" id="ARBA00004448"/>
    </source>
</evidence>
<keyword evidence="12 18" id="KW-0408">Iron</keyword>
<dbReference type="GO" id="GO:0005743">
    <property type="term" value="C:mitochondrial inner membrane"/>
    <property type="evidence" value="ECO:0007669"/>
    <property type="project" value="UniProtKB-SubCell"/>
</dbReference>
<keyword evidence="15 19" id="KW-0472">Membrane</keyword>
<feature type="binding site" evidence="17">
    <location>
        <position position="200"/>
    </location>
    <ligand>
        <name>a ubiquinone</name>
        <dbReference type="ChEBI" id="CHEBI:16389"/>
    </ligand>
</feature>
<evidence type="ECO:0000256" key="4">
    <source>
        <dbReference type="ARBA" id="ARBA00022448"/>
    </source>
</evidence>
<geneLocation type="mitochondrion" evidence="22"/>
<comment type="function">
    <text evidence="1 19">Component of the ubiquinol-cytochrome c reductase complex (complex III or cytochrome b-c1 complex) that is part of the mitochondrial respiratory chain. The b-c1 complex mediates electron transfer from ubiquinol to cytochrome c. Contributes to the generation of a proton gradient across the mitochondrial membrane that is then used for ATP synthesis.</text>
</comment>
<proteinExistence type="inferred from homology"/>
<evidence type="ECO:0000256" key="9">
    <source>
        <dbReference type="ARBA" id="ARBA00022792"/>
    </source>
</evidence>
<dbReference type="AlphaFoldDB" id="A0A173FZN5"/>
<dbReference type="GeneID" id="27983064"/>
<evidence type="ECO:0000256" key="8">
    <source>
        <dbReference type="ARBA" id="ARBA00022723"/>
    </source>
</evidence>
<dbReference type="GO" id="GO:0046872">
    <property type="term" value="F:metal ion binding"/>
    <property type="evidence" value="ECO:0007669"/>
    <property type="project" value="UniProtKB-UniRule"/>
</dbReference>
<evidence type="ECO:0000259" key="20">
    <source>
        <dbReference type="PROSITE" id="PS51002"/>
    </source>
</evidence>
<dbReference type="CDD" id="cd00290">
    <property type="entry name" value="cytochrome_b_C"/>
    <property type="match status" value="1"/>
</dbReference>
<feature type="binding site" description="axial binding residue" evidence="18">
    <location>
        <position position="181"/>
    </location>
    <ligand>
        <name>heme b</name>
        <dbReference type="ChEBI" id="CHEBI:60344"/>
        <label>b562</label>
    </ligand>
    <ligandPart>
        <name>Fe</name>
        <dbReference type="ChEBI" id="CHEBI:18248"/>
    </ligandPart>
</feature>
<dbReference type="CDD" id="cd00284">
    <property type="entry name" value="Cytochrome_b_N"/>
    <property type="match status" value="1"/>
</dbReference>
<comment type="similarity">
    <text evidence="16 19">Belongs to the cytochrome b family.</text>
</comment>
<feature type="binding site" description="axial binding residue" evidence="18">
    <location>
        <position position="96"/>
    </location>
    <ligand>
        <name>heme b</name>
        <dbReference type="ChEBI" id="CHEBI:60344"/>
        <label>b566</label>
    </ligand>
    <ligandPart>
        <name>Fe</name>
        <dbReference type="ChEBI" id="CHEBI:18248"/>
    </ligandPart>
</feature>
<dbReference type="InterPro" id="IPR005797">
    <property type="entry name" value="Cyt_b/b6_N"/>
</dbReference>
<dbReference type="EMBL" id="KU947038">
    <property type="protein sequence ID" value="ANH09486.1"/>
    <property type="molecule type" value="Genomic_DNA"/>
</dbReference>
<dbReference type="PANTHER" id="PTHR19271:SF16">
    <property type="entry name" value="CYTOCHROME B"/>
    <property type="match status" value="1"/>
</dbReference>
<feature type="domain" description="Cytochrome b/b6 N-terminal region profile" evidence="20">
    <location>
        <begin position="1"/>
        <end position="208"/>
    </location>
</feature>
<dbReference type="InterPro" id="IPR016174">
    <property type="entry name" value="Di-haem_cyt_TM"/>
</dbReference>
<dbReference type="GO" id="GO:0006122">
    <property type="term" value="P:mitochondrial electron transport, ubiquinol to cytochrome c"/>
    <property type="evidence" value="ECO:0007669"/>
    <property type="project" value="TreeGrafter"/>
</dbReference>
<name>A0A173FZN5_HALAN</name>
<reference evidence="22" key="1">
    <citation type="journal article" date="2016" name="Genom Data">
        <title>The complete mitochondrial genome of the Antarctic stalked jellyfish, Haliclystus antarcticus Pfeffer, 1889 (Staurozoa: Stauromedusae).</title>
        <authorList>
            <person name="Li H.-H."/>
            <person name="Sung P.-J."/>
            <person name="Ho H.-C."/>
        </authorList>
    </citation>
    <scope>NUCLEOTIDE SEQUENCE</scope>
</reference>
<dbReference type="PIRSF" id="PIRSF038885">
    <property type="entry name" value="COB"/>
    <property type="match status" value="1"/>
</dbReference>
<evidence type="ECO:0000256" key="5">
    <source>
        <dbReference type="ARBA" id="ARBA00022617"/>
    </source>
</evidence>
<dbReference type="Pfam" id="PF00033">
    <property type="entry name" value="Cytochrome_B"/>
    <property type="match status" value="1"/>
</dbReference>
<feature type="transmembrane region" description="Helical" evidence="19">
    <location>
        <begin position="76"/>
        <end position="97"/>
    </location>
</feature>
<evidence type="ECO:0000256" key="10">
    <source>
        <dbReference type="ARBA" id="ARBA00022982"/>
    </source>
</evidence>
<feature type="transmembrane region" description="Helical" evidence="19">
    <location>
        <begin position="228"/>
        <end position="249"/>
    </location>
</feature>
<feature type="domain" description="Cytochrome b/b6 C-terminal region profile" evidence="21">
    <location>
        <begin position="209"/>
        <end position="379"/>
    </location>
</feature>
<evidence type="ECO:0000256" key="12">
    <source>
        <dbReference type="ARBA" id="ARBA00023004"/>
    </source>
</evidence>
<dbReference type="SUPFAM" id="SSF81648">
    <property type="entry name" value="a domain/subunit of cytochrome bc1 complex (Ubiquinol-cytochrome c reductase)"/>
    <property type="match status" value="1"/>
</dbReference>